<dbReference type="PANTHER" id="PTHR30406:SF1">
    <property type="entry name" value="SULFATE TRANSPORT SYSTEM PERMEASE PROTEIN CYSW"/>
    <property type="match status" value="1"/>
</dbReference>
<feature type="transmembrane region" description="Helical" evidence="9">
    <location>
        <begin position="97"/>
        <end position="125"/>
    </location>
</feature>
<dbReference type="SUPFAM" id="SSF161098">
    <property type="entry name" value="MetI-like"/>
    <property type="match status" value="1"/>
</dbReference>
<dbReference type="GO" id="GO:0015419">
    <property type="term" value="F:ABC-type sulfate transporter activity"/>
    <property type="evidence" value="ECO:0007669"/>
    <property type="project" value="InterPro"/>
</dbReference>
<evidence type="ECO:0000256" key="6">
    <source>
        <dbReference type="ARBA" id="ARBA00023032"/>
    </source>
</evidence>
<comment type="subunit">
    <text evidence="2">The complex is composed of two ATP-binding proteins (CysA), two transmembrane proteins (CysT and CysW) and a solute-binding protein (CysP).</text>
</comment>
<name>F5YCL8_LEAAZ</name>
<protein>
    <submittedName>
        <fullName evidence="11">Sulfate ABC transporter, permease protein CysW</fullName>
    </submittedName>
</protein>
<comment type="function">
    <text evidence="8">Part of the ABC transporter complex CysAWTP (TC 3.A.1.6.1) involved in sulfate/thiosulfate import. Probably responsible for the translocation of the substrate across the membrane.</text>
</comment>
<evidence type="ECO:0000259" key="10">
    <source>
        <dbReference type="PROSITE" id="PS50928"/>
    </source>
</evidence>
<evidence type="ECO:0000256" key="1">
    <source>
        <dbReference type="ARBA" id="ARBA00004651"/>
    </source>
</evidence>
<evidence type="ECO:0000256" key="7">
    <source>
        <dbReference type="ARBA" id="ARBA00023136"/>
    </source>
</evidence>
<dbReference type="InterPro" id="IPR005667">
    <property type="entry name" value="Sulph_transpt2"/>
</dbReference>
<accession>F5YCL8</accession>
<keyword evidence="3" id="KW-0813">Transport</keyword>
<feature type="transmembrane region" description="Helical" evidence="9">
    <location>
        <begin position="137"/>
        <end position="157"/>
    </location>
</feature>
<dbReference type="Proteomes" id="UP000009222">
    <property type="component" value="Chromosome"/>
</dbReference>
<evidence type="ECO:0000256" key="4">
    <source>
        <dbReference type="ARBA" id="ARBA00022692"/>
    </source>
</evidence>
<dbReference type="EMBL" id="CP001841">
    <property type="protein sequence ID" value="AEF80914.1"/>
    <property type="molecule type" value="Genomic_DNA"/>
</dbReference>
<dbReference type="STRING" id="545695.TREAZ_1735"/>
<feature type="domain" description="ABC transmembrane type-1" evidence="10">
    <location>
        <begin position="61"/>
        <end position="268"/>
    </location>
</feature>
<feature type="transmembrane region" description="Helical" evidence="9">
    <location>
        <begin position="12"/>
        <end position="37"/>
    </location>
</feature>
<dbReference type="PANTHER" id="PTHR30406">
    <property type="entry name" value="SULFATE TRANSPORT SYSTEM PERMEASE PROTEIN"/>
    <property type="match status" value="1"/>
</dbReference>
<dbReference type="NCBIfam" id="TIGR02140">
    <property type="entry name" value="permease_CysW"/>
    <property type="match status" value="1"/>
</dbReference>
<feature type="transmembrane region" description="Helical" evidence="9">
    <location>
        <begin position="57"/>
        <end position="85"/>
    </location>
</feature>
<comment type="subcellular location">
    <subcellularLocation>
        <location evidence="1">Cell membrane</location>
        <topology evidence="1">Multi-pass membrane protein</topology>
    </subcellularLocation>
</comment>
<feature type="transmembrane region" description="Helical" evidence="9">
    <location>
        <begin position="243"/>
        <end position="267"/>
    </location>
</feature>
<evidence type="ECO:0000256" key="2">
    <source>
        <dbReference type="ARBA" id="ARBA00011779"/>
    </source>
</evidence>
<gene>
    <name evidence="11" type="primary">cysW</name>
    <name evidence="11" type="ordered locus">TREAZ_1735</name>
</gene>
<dbReference type="HOGENOM" id="CLU_016047_14_0_12"/>
<dbReference type="AlphaFoldDB" id="F5YCL8"/>
<dbReference type="InterPro" id="IPR000515">
    <property type="entry name" value="MetI-like"/>
</dbReference>
<dbReference type="KEGG" id="taz:TREAZ_1735"/>
<evidence type="ECO:0000256" key="5">
    <source>
        <dbReference type="ARBA" id="ARBA00022989"/>
    </source>
</evidence>
<dbReference type="CDD" id="cd06261">
    <property type="entry name" value="TM_PBP2"/>
    <property type="match status" value="1"/>
</dbReference>
<dbReference type="GO" id="GO:0005886">
    <property type="term" value="C:plasma membrane"/>
    <property type="evidence" value="ECO:0007669"/>
    <property type="project" value="UniProtKB-SubCell"/>
</dbReference>
<dbReference type="NCBIfam" id="TIGR00969">
    <property type="entry name" value="3a0106s02"/>
    <property type="match status" value="1"/>
</dbReference>
<evidence type="ECO:0000313" key="11">
    <source>
        <dbReference type="EMBL" id="AEF80914.1"/>
    </source>
</evidence>
<organism evidence="11 12">
    <name type="scientific">Leadbettera azotonutricia (strain ATCC BAA-888 / DSM 13862 / ZAS-9)</name>
    <name type="common">Treponema azotonutricium</name>
    <dbReference type="NCBI Taxonomy" id="545695"/>
    <lineage>
        <taxon>Bacteria</taxon>
        <taxon>Pseudomonadati</taxon>
        <taxon>Spirochaetota</taxon>
        <taxon>Spirochaetia</taxon>
        <taxon>Spirochaetales</taxon>
        <taxon>Breznakiellaceae</taxon>
        <taxon>Leadbettera</taxon>
    </lineage>
</organism>
<keyword evidence="6" id="KW-0764">Sulfate transport</keyword>
<dbReference type="RefSeq" id="WP_015710289.1">
    <property type="nucleotide sequence ID" value="NC_015577.1"/>
</dbReference>
<dbReference type="eggNOG" id="COG4208">
    <property type="taxonomic scope" value="Bacteria"/>
</dbReference>
<keyword evidence="4 9" id="KW-0812">Transmembrane</keyword>
<dbReference type="InterPro" id="IPR011866">
    <property type="entry name" value="CysW_permease"/>
</dbReference>
<keyword evidence="7 9" id="KW-0472">Membrane</keyword>
<keyword evidence="12" id="KW-1185">Reference proteome</keyword>
<evidence type="ECO:0000256" key="3">
    <source>
        <dbReference type="ARBA" id="ARBA00022448"/>
    </source>
</evidence>
<dbReference type="OrthoDB" id="9808619at2"/>
<evidence type="ECO:0000256" key="8">
    <source>
        <dbReference type="ARBA" id="ARBA00025323"/>
    </source>
</evidence>
<dbReference type="Pfam" id="PF00528">
    <property type="entry name" value="BPD_transp_1"/>
    <property type="match status" value="1"/>
</dbReference>
<proteinExistence type="predicted"/>
<dbReference type="Gene3D" id="1.10.3720.10">
    <property type="entry name" value="MetI-like"/>
    <property type="match status" value="1"/>
</dbReference>
<evidence type="ECO:0000313" key="12">
    <source>
        <dbReference type="Proteomes" id="UP000009222"/>
    </source>
</evidence>
<dbReference type="InterPro" id="IPR035906">
    <property type="entry name" value="MetI-like_sf"/>
</dbReference>
<evidence type="ECO:0000256" key="9">
    <source>
        <dbReference type="SAM" id="Phobius"/>
    </source>
</evidence>
<reference evidence="12" key="1">
    <citation type="submission" date="2009-12" db="EMBL/GenBank/DDBJ databases">
        <title>Complete sequence of Treponema azotonutricium strain ZAS-9.</title>
        <authorList>
            <person name="Tetu S.G."/>
            <person name="Matson E."/>
            <person name="Ren Q."/>
            <person name="Seshadri R."/>
            <person name="Elbourne L."/>
            <person name="Hassan K.A."/>
            <person name="Durkin A."/>
            <person name="Radune D."/>
            <person name="Mohamoud Y."/>
            <person name="Shay R."/>
            <person name="Jin S."/>
            <person name="Zhang X."/>
            <person name="Lucey K."/>
            <person name="Ballor N.R."/>
            <person name="Ottesen E."/>
            <person name="Rosenthal R."/>
            <person name="Allen A."/>
            <person name="Leadbetter J.R."/>
            <person name="Paulsen I.T."/>
        </authorList>
    </citation>
    <scope>NUCLEOTIDE SEQUENCE [LARGE SCALE GENOMIC DNA]</scope>
    <source>
        <strain evidence="12">ATCC BAA-888 / DSM 13862 / ZAS-9</strain>
    </source>
</reference>
<sequence length="276" mass="30707">MIVPAINKEPRWIKPVLLFLALVFLAVFIFIPLFTIFHQALGSGLKVYFKNLMEPDIFAAIKLTLVVALVCVPVNTFFGILLAWVVTKFEFKGKNILITLIEVPFAISPVIAGLLFIFLFGSFGWFGQWLIAHHLKVVFALPGIFLATAFVTFPFVARELIPLMQELGRDDEEAAMTLGAKGFQIFFRITLPNIKWGLIYGVVLTNARSMGEFGAVAVVSGLIRGVTTTMPLYIDILYNEYRYAAAFGVASLLTLLALATLIVKTIVEHFNSVRKI</sequence>
<keyword evidence="5 9" id="KW-1133">Transmembrane helix</keyword>
<dbReference type="InParanoid" id="F5YCL8"/>
<dbReference type="FunCoup" id="F5YCL8">
    <property type="interactions" value="257"/>
</dbReference>
<dbReference type="PROSITE" id="PS50928">
    <property type="entry name" value="ABC_TM1"/>
    <property type="match status" value="1"/>
</dbReference>
<reference evidence="11 12" key="2">
    <citation type="journal article" date="2011" name="ISME J.">
        <title>RNA-seq reveals cooperative metabolic interactions between two termite-gut spirochete species in co-culture.</title>
        <authorList>
            <person name="Rosenthal A.Z."/>
            <person name="Matson E.G."/>
            <person name="Eldar A."/>
            <person name="Leadbetter J.R."/>
        </authorList>
    </citation>
    <scope>NUCLEOTIDE SEQUENCE [LARGE SCALE GENOMIC DNA]</scope>
    <source>
        <strain evidence="12">ATCC BAA-888 / DSM 13862 / ZAS-9</strain>
    </source>
</reference>